<dbReference type="InterPro" id="IPR001365">
    <property type="entry name" value="A_deaminase_dom"/>
</dbReference>
<evidence type="ECO:0000256" key="3">
    <source>
        <dbReference type="ARBA" id="ARBA00022833"/>
    </source>
</evidence>
<dbReference type="NCBIfam" id="TIGR01430">
    <property type="entry name" value="aden_deam"/>
    <property type="match status" value="1"/>
</dbReference>
<feature type="domain" description="Adenosine deaminase" evidence="6">
    <location>
        <begin position="10"/>
        <end position="329"/>
    </location>
</feature>
<dbReference type="InterPro" id="IPR006330">
    <property type="entry name" value="Ado/ade_deaminase"/>
</dbReference>
<evidence type="ECO:0000259" key="6">
    <source>
        <dbReference type="Pfam" id="PF00962"/>
    </source>
</evidence>
<feature type="binding site" evidence="5">
    <location>
        <position position="277"/>
    </location>
    <ligand>
        <name>substrate</name>
    </ligand>
</feature>
<feature type="binding site" evidence="5">
    <location>
        <position position="195"/>
    </location>
    <ligand>
        <name>Zn(2+)</name>
        <dbReference type="ChEBI" id="CHEBI:29105"/>
        <note>catalytic</note>
    </ligand>
</feature>
<comment type="function">
    <text evidence="5">Catalyzes the hydrolytic deamination of adenine to hypoxanthine. Plays an important role in the purine salvage pathway and in nitrogen catabolism.</text>
</comment>
<dbReference type="Pfam" id="PF00962">
    <property type="entry name" value="A_deaminase"/>
    <property type="match status" value="1"/>
</dbReference>
<comment type="cofactor">
    <cofactor evidence="5">
        <name>Zn(2+)</name>
        <dbReference type="ChEBI" id="CHEBI:29105"/>
    </cofactor>
    <text evidence="5">Binds 1 zinc ion per subunit.</text>
</comment>
<dbReference type="EC" id="3.5.4.2" evidence="5"/>
<dbReference type="InterPro" id="IPR032466">
    <property type="entry name" value="Metal_Hydrolase"/>
</dbReference>
<dbReference type="NCBIfam" id="NF006850">
    <property type="entry name" value="PRK09358.1-6"/>
    <property type="match status" value="1"/>
</dbReference>
<reference evidence="8" key="1">
    <citation type="journal article" date="2019" name="Int. J. Syst. Evol. Microbiol.">
        <title>The Global Catalogue of Microorganisms (GCM) 10K type strain sequencing project: providing services to taxonomists for standard genome sequencing and annotation.</title>
        <authorList>
            <consortium name="The Broad Institute Genomics Platform"/>
            <consortium name="The Broad Institute Genome Sequencing Center for Infectious Disease"/>
            <person name="Wu L."/>
            <person name="Ma J."/>
        </authorList>
    </citation>
    <scope>NUCLEOTIDE SEQUENCE [LARGE SCALE GENOMIC DNA]</scope>
    <source>
        <strain evidence="8">KCTC 42953</strain>
    </source>
</reference>
<organism evidence="7 8">
    <name type="scientific">Marinicella sediminis</name>
    <dbReference type="NCBI Taxonomy" id="1792834"/>
    <lineage>
        <taxon>Bacteria</taxon>
        <taxon>Pseudomonadati</taxon>
        <taxon>Pseudomonadota</taxon>
        <taxon>Gammaproteobacteria</taxon>
        <taxon>Lysobacterales</taxon>
        <taxon>Marinicellaceae</taxon>
        <taxon>Marinicella</taxon>
    </lineage>
</organism>
<keyword evidence="4 5" id="KW-0546">Nucleotide metabolism</keyword>
<comment type="caution">
    <text evidence="7">The sequence shown here is derived from an EMBL/GenBank/DDBJ whole genome shotgun (WGS) entry which is preliminary data.</text>
</comment>
<dbReference type="PANTHER" id="PTHR43114">
    <property type="entry name" value="ADENINE DEAMINASE"/>
    <property type="match status" value="1"/>
</dbReference>
<evidence type="ECO:0000313" key="7">
    <source>
        <dbReference type="EMBL" id="MFC3194520.1"/>
    </source>
</evidence>
<dbReference type="EMBL" id="JBHRTS010000004">
    <property type="protein sequence ID" value="MFC3194520.1"/>
    <property type="molecule type" value="Genomic_DNA"/>
</dbReference>
<feature type="binding site" evidence="5">
    <location>
        <position position="276"/>
    </location>
    <ligand>
        <name>Zn(2+)</name>
        <dbReference type="ChEBI" id="CHEBI:29105"/>
        <note>catalytic</note>
    </ligand>
</feature>
<dbReference type="Gene3D" id="3.20.20.140">
    <property type="entry name" value="Metal-dependent hydrolases"/>
    <property type="match status" value="1"/>
</dbReference>
<keyword evidence="3 5" id="KW-0862">Zinc</keyword>
<dbReference type="PANTHER" id="PTHR43114:SF6">
    <property type="entry name" value="ADENINE DEAMINASE"/>
    <property type="match status" value="1"/>
</dbReference>
<comment type="similarity">
    <text evidence="5">Belongs to the metallo-dependent hydrolases superfamily. Adenosine and AMP deaminases family. Adenine deaminase type 2 subfamily.</text>
</comment>
<accession>A0ABV7J8S7</accession>
<dbReference type="InterPro" id="IPR028892">
    <property type="entry name" value="ADE"/>
</dbReference>
<keyword evidence="2 5" id="KW-0378">Hydrolase</keyword>
<dbReference type="SUPFAM" id="SSF51556">
    <property type="entry name" value="Metallo-dependent hydrolases"/>
    <property type="match status" value="1"/>
</dbReference>
<feature type="site" description="Important for catalytic activity" evidence="5">
    <location>
        <position position="219"/>
    </location>
</feature>
<dbReference type="Proteomes" id="UP001595533">
    <property type="component" value="Unassembled WGS sequence"/>
</dbReference>
<dbReference type="CDD" id="cd01320">
    <property type="entry name" value="ADA"/>
    <property type="match status" value="1"/>
</dbReference>
<feature type="active site" description="Proton donor" evidence="5">
    <location>
        <position position="198"/>
    </location>
</feature>
<gene>
    <name evidence="7" type="ORF">ACFODZ_09750</name>
</gene>
<keyword evidence="1 5" id="KW-0479">Metal-binding</keyword>
<dbReference type="GO" id="GO:0016787">
    <property type="term" value="F:hydrolase activity"/>
    <property type="evidence" value="ECO:0007669"/>
    <property type="project" value="UniProtKB-KW"/>
</dbReference>
<proteinExistence type="inferred from homology"/>
<comment type="catalytic activity">
    <reaction evidence="5">
        <text>adenine + H2O + H(+) = hypoxanthine + NH4(+)</text>
        <dbReference type="Rhea" id="RHEA:23688"/>
        <dbReference type="ChEBI" id="CHEBI:15377"/>
        <dbReference type="ChEBI" id="CHEBI:15378"/>
        <dbReference type="ChEBI" id="CHEBI:16708"/>
        <dbReference type="ChEBI" id="CHEBI:17368"/>
        <dbReference type="ChEBI" id="CHEBI:28938"/>
        <dbReference type="EC" id="3.5.4.2"/>
    </reaction>
</comment>
<evidence type="ECO:0000256" key="2">
    <source>
        <dbReference type="ARBA" id="ARBA00022801"/>
    </source>
</evidence>
<evidence type="ECO:0000256" key="4">
    <source>
        <dbReference type="ARBA" id="ARBA00023080"/>
    </source>
</evidence>
<keyword evidence="8" id="KW-1185">Reference proteome</keyword>
<sequence length="332" mass="37118">MKTTLINQLPKAELHMHIEGSLEPELMFALAERNGITLPYESVDALKALYDFNNLQEFLDIYYAGVSVLQTEQDFYDLAWAYLERAKADHVVHTEIFFDPQSHTDRGIAFDVVINGLHQAFSDAQQELGISFHVIACFLRHLPEQDALDLYPEIVKHRDKIIGIGLDSSELGHPPEKYQQVFSQAKKDGFKVVAHAGEEGPADYVRQAIELLKVDRIDHGNRCLDDGELTRQIAESGLALTVCPLSNLKLKVVSDLQEHPIKDMLAKGLIATLNSDDPAYFGGYVNDNFQQLAAAVGLDNDEIITLVENSFRASFLPESVKEAHISAVQAFR</sequence>
<evidence type="ECO:0000256" key="1">
    <source>
        <dbReference type="ARBA" id="ARBA00022723"/>
    </source>
</evidence>
<feature type="binding site" evidence="5">
    <location>
        <position position="15"/>
    </location>
    <ligand>
        <name>Zn(2+)</name>
        <dbReference type="ChEBI" id="CHEBI:29105"/>
        <note>catalytic</note>
    </ligand>
</feature>
<dbReference type="HAMAP" id="MF_01962">
    <property type="entry name" value="Adenine_deaminase"/>
    <property type="match status" value="1"/>
</dbReference>
<feature type="binding site" evidence="5">
    <location>
        <position position="17"/>
    </location>
    <ligand>
        <name>Zn(2+)</name>
        <dbReference type="ChEBI" id="CHEBI:29105"/>
        <note>catalytic</note>
    </ligand>
</feature>
<dbReference type="RefSeq" id="WP_077411225.1">
    <property type="nucleotide sequence ID" value="NZ_JBHRTS010000004.1"/>
</dbReference>
<evidence type="ECO:0000313" key="8">
    <source>
        <dbReference type="Proteomes" id="UP001595533"/>
    </source>
</evidence>
<protein>
    <recommendedName>
        <fullName evidence="5">Adenine deaminase</fullName>
        <shortName evidence="5">ADE</shortName>
        <ecNumber evidence="5">3.5.4.2</ecNumber>
    </recommendedName>
    <alternativeName>
        <fullName evidence="5">Adenine aminohydrolase</fullName>
        <shortName evidence="5">AAH</shortName>
    </alternativeName>
</protein>
<evidence type="ECO:0000256" key="5">
    <source>
        <dbReference type="HAMAP-Rule" id="MF_01962"/>
    </source>
</evidence>
<name>A0ABV7J8S7_9GAMM</name>